<keyword evidence="3" id="KW-1185">Reference proteome</keyword>
<dbReference type="Gene3D" id="3.60.40.10">
    <property type="entry name" value="PPM-type phosphatase domain"/>
    <property type="match status" value="1"/>
</dbReference>
<dbReference type="Pfam" id="PF13672">
    <property type="entry name" value="PP2C_2"/>
    <property type="match status" value="1"/>
</dbReference>
<dbReference type="SUPFAM" id="SSF81606">
    <property type="entry name" value="PP2C-like"/>
    <property type="match status" value="1"/>
</dbReference>
<dbReference type="SMART" id="SM00331">
    <property type="entry name" value="PP2C_SIG"/>
    <property type="match status" value="1"/>
</dbReference>
<dbReference type="Proteomes" id="UP000637423">
    <property type="component" value="Unassembled WGS sequence"/>
</dbReference>
<dbReference type="SMART" id="SM00332">
    <property type="entry name" value="PP2Cc"/>
    <property type="match status" value="1"/>
</dbReference>
<dbReference type="CDD" id="cd00143">
    <property type="entry name" value="PP2Cc"/>
    <property type="match status" value="1"/>
</dbReference>
<evidence type="ECO:0000259" key="1">
    <source>
        <dbReference type="PROSITE" id="PS51746"/>
    </source>
</evidence>
<protein>
    <submittedName>
        <fullName evidence="2">Serine/threonine phosphatase</fullName>
    </submittedName>
</protein>
<evidence type="ECO:0000313" key="2">
    <source>
        <dbReference type="EMBL" id="GGC82852.1"/>
    </source>
</evidence>
<dbReference type="InterPro" id="IPR036457">
    <property type="entry name" value="PPM-type-like_dom_sf"/>
</dbReference>
<reference evidence="2" key="1">
    <citation type="journal article" date="2014" name="Int. J. Syst. Evol. Microbiol.">
        <title>Complete genome sequence of Corynebacterium casei LMG S-19264T (=DSM 44701T), isolated from a smear-ripened cheese.</title>
        <authorList>
            <consortium name="US DOE Joint Genome Institute (JGI-PGF)"/>
            <person name="Walter F."/>
            <person name="Albersmeier A."/>
            <person name="Kalinowski J."/>
            <person name="Ruckert C."/>
        </authorList>
    </citation>
    <scope>NUCLEOTIDE SEQUENCE</scope>
    <source>
        <strain evidence="2">CGMCC 1.10998</strain>
    </source>
</reference>
<proteinExistence type="predicted"/>
<organism evidence="2 3">
    <name type="scientific">Undibacterium terreum</name>
    <dbReference type="NCBI Taxonomy" id="1224302"/>
    <lineage>
        <taxon>Bacteria</taxon>
        <taxon>Pseudomonadati</taxon>
        <taxon>Pseudomonadota</taxon>
        <taxon>Betaproteobacteria</taxon>
        <taxon>Burkholderiales</taxon>
        <taxon>Oxalobacteraceae</taxon>
        <taxon>Undibacterium</taxon>
    </lineage>
</organism>
<dbReference type="RefSeq" id="WP_188567159.1">
    <property type="nucleotide sequence ID" value="NZ_BMED01000003.1"/>
</dbReference>
<dbReference type="AlphaFoldDB" id="A0A916UQG2"/>
<accession>A0A916UQG2</accession>
<name>A0A916UQG2_9BURK</name>
<reference evidence="2" key="2">
    <citation type="submission" date="2020-09" db="EMBL/GenBank/DDBJ databases">
        <authorList>
            <person name="Sun Q."/>
            <person name="Zhou Y."/>
        </authorList>
    </citation>
    <scope>NUCLEOTIDE SEQUENCE</scope>
    <source>
        <strain evidence="2">CGMCC 1.10998</strain>
    </source>
</reference>
<dbReference type="InterPro" id="IPR001932">
    <property type="entry name" value="PPM-type_phosphatase-like_dom"/>
</dbReference>
<sequence length="261" mass="28005">MIDDAADTGLLQLQSAQICETGGRASNQDALRYAQQGPLACYVVADGAGGHAGGEMASSLASNGLIAAFTADPGFSAKALRYYADTANAQITNAQLVQPALHEMSSTVAALLIDRRQNAAIWAHLGDTRIYLFRQQKIIAMSKDHSMVQQFIDAGYCTPTQARTHPQRNVLFAALGASEDTPPEVIEQSVSLQNGDAFLLCTDGLWEWVLEQEMETELSRAGSAEAWLAGMQAVAARRFAQTRAIRDNTTAFAVWISIPAA</sequence>
<dbReference type="PROSITE" id="PS51746">
    <property type="entry name" value="PPM_2"/>
    <property type="match status" value="1"/>
</dbReference>
<dbReference type="EMBL" id="BMED01000003">
    <property type="protein sequence ID" value="GGC82852.1"/>
    <property type="molecule type" value="Genomic_DNA"/>
</dbReference>
<feature type="domain" description="PPM-type phosphatase" evidence="1">
    <location>
        <begin position="7"/>
        <end position="256"/>
    </location>
</feature>
<evidence type="ECO:0000313" key="3">
    <source>
        <dbReference type="Proteomes" id="UP000637423"/>
    </source>
</evidence>
<gene>
    <name evidence="2" type="ORF">GCM10011396_32740</name>
</gene>
<comment type="caution">
    <text evidence="2">The sequence shown here is derived from an EMBL/GenBank/DDBJ whole genome shotgun (WGS) entry which is preliminary data.</text>
</comment>